<keyword evidence="4" id="KW-1185">Reference proteome</keyword>
<protein>
    <submittedName>
        <fullName evidence="3">T9SS type A sorting domain-containing protein</fullName>
    </submittedName>
</protein>
<evidence type="ECO:0000256" key="1">
    <source>
        <dbReference type="ARBA" id="ARBA00022729"/>
    </source>
</evidence>
<dbReference type="Pfam" id="PF18962">
    <property type="entry name" value="Por_Secre_tail"/>
    <property type="match status" value="1"/>
</dbReference>
<sequence>MRKIIFLCIISIQFSFSQKLHHQVVASQGGIYNISNGFRILQSVGQVNAMIGNYKIANLVIGQGYIQSFALGSNSLPIQNPISMILYPNPVIDTITFTFSSNIGEKAQLYLFDSRGRLIYSHLAELYQNSSKYDLSNIAEGVYFAKIETSNHIFSTKLIKTQ</sequence>
<gene>
    <name evidence="3" type="ORF">MG292_02325</name>
</gene>
<reference evidence="3 4" key="2">
    <citation type="submission" date="2023-06" db="EMBL/GenBank/DDBJ databases">
        <title>Complete Genome Sequence of Flavobacterium keumense K3R-10.</title>
        <authorList>
            <person name="Jeong H."/>
            <person name="Jhang S.Y."/>
            <person name="Kim J.N."/>
        </authorList>
    </citation>
    <scope>NUCLEOTIDE SEQUENCE [LARGE SCALE GENOMIC DNA]</scope>
    <source>
        <strain evidence="3 4">K3R-10</strain>
    </source>
</reference>
<name>A0ABY8N7C9_9FLAO</name>
<dbReference type="Proteomes" id="UP001232117">
    <property type="component" value="Chromosome"/>
</dbReference>
<feature type="domain" description="Secretion system C-terminal sorting" evidence="2">
    <location>
        <begin position="86"/>
        <end position="159"/>
    </location>
</feature>
<accession>A0ABY8N7C9</accession>
<evidence type="ECO:0000259" key="2">
    <source>
        <dbReference type="Pfam" id="PF18962"/>
    </source>
</evidence>
<keyword evidence="1" id="KW-0732">Signal</keyword>
<proteinExistence type="predicted"/>
<dbReference type="NCBIfam" id="TIGR04183">
    <property type="entry name" value="Por_Secre_tail"/>
    <property type="match status" value="1"/>
</dbReference>
<organism evidence="3 4">
    <name type="scientific">Flavobacterium keumense</name>
    <dbReference type="NCBI Taxonomy" id="1306518"/>
    <lineage>
        <taxon>Bacteria</taxon>
        <taxon>Pseudomonadati</taxon>
        <taxon>Bacteroidota</taxon>
        <taxon>Flavobacteriia</taxon>
        <taxon>Flavobacteriales</taxon>
        <taxon>Flavobacteriaceae</taxon>
        <taxon>Flavobacterium</taxon>
    </lineage>
</organism>
<evidence type="ECO:0000313" key="3">
    <source>
        <dbReference type="EMBL" id="WGK95083.1"/>
    </source>
</evidence>
<dbReference type="InterPro" id="IPR026444">
    <property type="entry name" value="Secre_tail"/>
</dbReference>
<dbReference type="EMBL" id="CP092332">
    <property type="protein sequence ID" value="WGK95083.1"/>
    <property type="molecule type" value="Genomic_DNA"/>
</dbReference>
<evidence type="ECO:0000313" key="4">
    <source>
        <dbReference type="Proteomes" id="UP001232117"/>
    </source>
</evidence>
<dbReference type="RefSeq" id="WP_264534302.1">
    <property type="nucleotide sequence ID" value="NZ_CP092332.1"/>
</dbReference>
<reference evidence="3 4" key="1">
    <citation type="submission" date="2022-02" db="EMBL/GenBank/DDBJ databases">
        <authorList>
            <person name="Cha I.-T."/>
            <person name="Lee K.-E."/>
            <person name="Park S.-J."/>
        </authorList>
    </citation>
    <scope>NUCLEOTIDE SEQUENCE [LARGE SCALE GENOMIC DNA]</scope>
    <source>
        <strain evidence="3 4">K3R-10</strain>
    </source>
</reference>